<gene>
    <name evidence="2" type="ORF">CAEBREN_19854</name>
</gene>
<feature type="region of interest" description="Disordered" evidence="1">
    <location>
        <begin position="124"/>
        <end position="198"/>
    </location>
</feature>
<dbReference type="InterPro" id="IPR005312">
    <property type="entry name" value="DUF1759"/>
</dbReference>
<evidence type="ECO:0000313" key="2">
    <source>
        <dbReference type="EMBL" id="EGT34655.1"/>
    </source>
</evidence>
<dbReference type="STRING" id="135651.G0MKS7"/>
<reference evidence="3" key="1">
    <citation type="submission" date="2011-07" db="EMBL/GenBank/DDBJ databases">
        <authorList>
            <consortium name="Caenorhabditis brenneri Sequencing and Analysis Consortium"/>
            <person name="Wilson R.K."/>
        </authorList>
    </citation>
    <scope>NUCLEOTIDE SEQUENCE [LARGE SCALE GENOMIC DNA]</scope>
    <source>
        <strain evidence="3">PB2801</strain>
    </source>
</reference>
<name>G0MKS7_CAEBE</name>
<organism evidence="3">
    <name type="scientific">Caenorhabditis brenneri</name>
    <name type="common">Nematode worm</name>
    <dbReference type="NCBI Taxonomy" id="135651"/>
    <lineage>
        <taxon>Eukaryota</taxon>
        <taxon>Metazoa</taxon>
        <taxon>Ecdysozoa</taxon>
        <taxon>Nematoda</taxon>
        <taxon>Chromadorea</taxon>
        <taxon>Rhabditida</taxon>
        <taxon>Rhabditina</taxon>
        <taxon>Rhabditomorpha</taxon>
        <taxon>Rhabditoidea</taxon>
        <taxon>Rhabditidae</taxon>
        <taxon>Peloderinae</taxon>
        <taxon>Caenorhabditis</taxon>
    </lineage>
</organism>
<feature type="region of interest" description="Disordered" evidence="1">
    <location>
        <begin position="297"/>
        <end position="390"/>
    </location>
</feature>
<feature type="compositionally biased region" description="Polar residues" evidence="1">
    <location>
        <begin position="331"/>
        <end position="343"/>
    </location>
</feature>
<feature type="region of interest" description="Disordered" evidence="1">
    <location>
        <begin position="1"/>
        <end position="23"/>
    </location>
</feature>
<proteinExistence type="predicted"/>
<feature type="compositionally biased region" description="Basic and acidic residues" evidence="1">
    <location>
        <begin position="124"/>
        <end position="135"/>
    </location>
</feature>
<dbReference type="HOGENOM" id="CLU_506450_0_0_1"/>
<dbReference type="EMBL" id="GL379799">
    <property type="protein sequence ID" value="EGT34655.1"/>
    <property type="molecule type" value="Genomic_DNA"/>
</dbReference>
<evidence type="ECO:0000256" key="1">
    <source>
        <dbReference type="SAM" id="MobiDB-lite"/>
    </source>
</evidence>
<feature type="compositionally biased region" description="Polar residues" evidence="1">
    <location>
        <begin position="146"/>
        <end position="157"/>
    </location>
</feature>
<sequence length="538" mass="61019">MVKKKGIKSGGKKESGNRPSMKQLKAAVTRMITTARLVAESGEESVRNPGIREDAENGMHDVEQQLVALESIPRKIEQSLQENFPASTLEANRAVMETHLESRGWVELKYRIARVLEELRPVREPRDDESERHGDVGPAIPETPILRQSQPYTSNRESGLPPIGRDTSNRERNGLDSTSDEHDGHHRSSSTMDTPEFGDMLTRRINYIQDTQHLMMERLNAQEDRMKVEFVQRDNRMMMFEERVTKSFRDMQDGLKALQIAYHELRDDNRVERASLLDTIKNDRADFMEKLNEVMHRNGSLESPRRVSPPAATVESPQGLGSPDALPKASKNASPLRPTQASPTLPHASPPSWESPRHNTSATSGELPHGSPATVATGLSPPAQGKSSPMLTTNLVNSILSTIKPFDGNNEDYPLFRQMFMLMVHENEDIQVALKQSLLLRLLTGEALAMMKSPRISPEDYQTLLDNLDRQYNKEQMTEQYYMELLMKHTFSEDSYDEMEKELNRFCSLVNILRNKGVKFVEKDSYQNQSETTVKSSD</sequence>
<dbReference type="Proteomes" id="UP000008068">
    <property type="component" value="Unassembled WGS sequence"/>
</dbReference>
<keyword evidence="3" id="KW-1185">Reference proteome</keyword>
<dbReference type="AlphaFoldDB" id="G0MKS7"/>
<dbReference type="Pfam" id="PF03564">
    <property type="entry name" value="DUF1759"/>
    <property type="match status" value="1"/>
</dbReference>
<dbReference type="OrthoDB" id="5865523at2759"/>
<feature type="compositionally biased region" description="Basic and acidic residues" evidence="1">
    <location>
        <begin position="167"/>
        <end position="186"/>
    </location>
</feature>
<dbReference type="OMA" id="KACESIH"/>
<evidence type="ECO:0000313" key="3">
    <source>
        <dbReference type="Proteomes" id="UP000008068"/>
    </source>
</evidence>
<protein>
    <submittedName>
        <fullName evidence="2">Uncharacterized protein</fullName>
    </submittedName>
</protein>
<accession>G0MKS7</accession>
<dbReference type="eggNOG" id="KOG4379">
    <property type="taxonomic scope" value="Eukaryota"/>
</dbReference>
<dbReference type="InParanoid" id="G0MKS7"/>